<feature type="compositionally biased region" description="Pro residues" evidence="9">
    <location>
        <begin position="25"/>
        <end position="38"/>
    </location>
</feature>
<dbReference type="EC" id="2.7.10.2" evidence="2"/>
<evidence type="ECO:0000256" key="9">
    <source>
        <dbReference type="SAM" id="MobiDB-lite"/>
    </source>
</evidence>
<evidence type="ECO:0000256" key="4">
    <source>
        <dbReference type="ARBA" id="ARBA00022741"/>
    </source>
</evidence>
<dbReference type="GO" id="GO:0004713">
    <property type="term" value="F:protein tyrosine kinase activity"/>
    <property type="evidence" value="ECO:0007669"/>
    <property type="project" value="TreeGrafter"/>
</dbReference>
<dbReference type="InterPro" id="IPR050445">
    <property type="entry name" value="Bact_polysacc_biosynth/exp"/>
</dbReference>
<evidence type="ECO:0000256" key="8">
    <source>
        <dbReference type="ARBA" id="ARBA00051245"/>
    </source>
</evidence>
<evidence type="ECO:0000256" key="1">
    <source>
        <dbReference type="ARBA" id="ARBA00007316"/>
    </source>
</evidence>
<reference evidence="11" key="1">
    <citation type="submission" date="2016-04" db="EMBL/GenBank/DDBJ databases">
        <authorList>
            <person name="Evans L.H."/>
            <person name="Alamgir A."/>
            <person name="Owens N."/>
            <person name="Weber N.D."/>
            <person name="Virtaneva K."/>
            <person name="Barbian K."/>
            <person name="Babar A."/>
            <person name="Rosenke K."/>
        </authorList>
    </citation>
    <scope>NUCLEOTIDE SEQUENCE</scope>
    <source>
        <strain evidence="11">86</strain>
    </source>
</reference>
<keyword evidence="7" id="KW-0829">Tyrosine-protein kinase</keyword>
<feature type="domain" description="AAA" evidence="10">
    <location>
        <begin position="86"/>
        <end position="210"/>
    </location>
</feature>
<accession>A0A212JHX5</accession>
<dbReference type="PANTHER" id="PTHR32309">
    <property type="entry name" value="TYROSINE-PROTEIN KINASE"/>
    <property type="match status" value="1"/>
</dbReference>
<evidence type="ECO:0000313" key="11">
    <source>
        <dbReference type="EMBL" id="SBV99017.1"/>
    </source>
</evidence>
<name>A0A212JHX5_9PROT</name>
<dbReference type="InterPro" id="IPR027417">
    <property type="entry name" value="P-loop_NTPase"/>
</dbReference>
<protein>
    <recommendedName>
        <fullName evidence="2">non-specific protein-tyrosine kinase</fullName>
        <ecNumber evidence="2">2.7.10.2</ecNumber>
    </recommendedName>
</protein>
<evidence type="ECO:0000259" key="10">
    <source>
        <dbReference type="Pfam" id="PF13614"/>
    </source>
</evidence>
<keyword evidence="4" id="KW-0547">Nucleotide-binding</keyword>
<keyword evidence="6" id="KW-0067">ATP-binding</keyword>
<keyword evidence="3" id="KW-0808">Transferase</keyword>
<dbReference type="InterPro" id="IPR025669">
    <property type="entry name" value="AAA_dom"/>
</dbReference>
<dbReference type="CDD" id="cd05387">
    <property type="entry name" value="BY-kinase"/>
    <property type="match status" value="1"/>
</dbReference>
<keyword evidence="5" id="KW-0418">Kinase</keyword>
<organism evidence="11">
    <name type="scientific">uncultured Alphaproteobacteria bacterium</name>
    <dbReference type="NCBI Taxonomy" id="91750"/>
    <lineage>
        <taxon>Bacteria</taxon>
        <taxon>Pseudomonadati</taxon>
        <taxon>Pseudomonadota</taxon>
        <taxon>Alphaproteobacteria</taxon>
        <taxon>environmental samples</taxon>
    </lineage>
</organism>
<dbReference type="Pfam" id="PF13614">
    <property type="entry name" value="AAA_31"/>
    <property type="match status" value="1"/>
</dbReference>
<comment type="catalytic activity">
    <reaction evidence="8">
        <text>L-tyrosyl-[protein] + ATP = O-phospho-L-tyrosyl-[protein] + ADP + H(+)</text>
        <dbReference type="Rhea" id="RHEA:10596"/>
        <dbReference type="Rhea" id="RHEA-COMP:10136"/>
        <dbReference type="Rhea" id="RHEA-COMP:20101"/>
        <dbReference type="ChEBI" id="CHEBI:15378"/>
        <dbReference type="ChEBI" id="CHEBI:30616"/>
        <dbReference type="ChEBI" id="CHEBI:46858"/>
        <dbReference type="ChEBI" id="CHEBI:61978"/>
        <dbReference type="ChEBI" id="CHEBI:456216"/>
        <dbReference type="EC" id="2.7.10.2"/>
    </reaction>
</comment>
<evidence type="ECO:0000256" key="5">
    <source>
        <dbReference type="ARBA" id="ARBA00022777"/>
    </source>
</evidence>
<feature type="region of interest" description="Disordered" evidence="9">
    <location>
        <begin position="21"/>
        <end position="40"/>
    </location>
</feature>
<gene>
    <name evidence="11" type="ORF">KL86APRO_11091</name>
</gene>
<sequence>MDKLEKALQKARLDRERVLAEVTTMPPPEAAPAPPPEPARTRVLPLSPAELERHRLVARSGSGETVDLFRMLRTKVMQQMQGAGLRTLAITSPQYGDGKTTIAINLAMSLALDVKQTVLLVDADMRKPSVHDFLGIRPEAGLDDYLLRDLPISQCLLKPDIDRLVVLPVANSLQDSSELLGTPKMAKLAEELKTRYPDRIVIYDMPPLLTQDDTLAFLPLVDGVLLVVRDGVSPIADVRACAESLAGRNFLGTILNDSRFSA</sequence>
<dbReference type="Gene3D" id="3.40.50.300">
    <property type="entry name" value="P-loop containing nucleotide triphosphate hydrolases"/>
    <property type="match status" value="1"/>
</dbReference>
<evidence type="ECO:0000256" key="7">
    <source>
        <dbReference type="ARBA" id="ARBA00023137"/>
    </source>
</evidence>
<dbReference type="AlphaFoldDB" id="A0A212JHX5"/>
<evidence type="ECO:0000256" key="6">
    <source>
        <dbReference type="ARBA" id="ARBA00022840"/>
    </source>
</evidence>
<comment type="similarity">
    <text evidence="1">Belongs to the CpsD/CapB family.</text>
</comment>
<proteinExistence type="inferred from homology"/>
<evidence type="ECO:0000256" key="3">
    <source>
        <dbReference type="ARBA" id="ARBA00022679"/>
    </source>
</evidence>
<dbReference type="SUPFAM" id="SSF52540">
    <property type="entry name" value="P-loop containing nucleoside triphosphate hydrolases"/>
    <property type="match status" value="1"/>
</dbReference>
<dbReference type="InterPro" id="IPR005702">
    <property type="entry name" value="Wzc-like_C"/>
</dbReference>
<dbReference type="GO" id="GO:0005886">
    <property type="term" value="C:plasma membrane"/>
    <property type="evidence" value="ECO:0007669"/>
    <property type="project" value="TreeGrafter"/>
</dbReference>
<evidence type="ECO:0000256" key="2">
    <source>
        <dbReference type="ARBA" id="ARBA00011903"/>
    </source>
</evidence>
<dbReference type="PANTHER" id="PTHR32309:SF13">
    <property type="entry name" value="FERRIC ENTEROBACTIN TRANSPORT PROTEIN FEPE"/>
    <property type="match status" value="1"/>
</dbReference>
<dbReference type="EMBL" id="FLUO01000001">
    <property type="protein sequence ID" value="SBV99017.1"/>
    <property type="molecule type" value="Genomic_DNA"/>
</dbReference>